<evidence type="ECO:0000313" key="1">
    <source>
        <dbReference type="EMBL" id="CAB4126874.1"/>
    </source>
</evidence>
<evidence type="ECO:0000313" key="4">
    <source>
        <dbReference type="EMBL" id="CAB5207173.1"/>
    </source>
</evidence>
<organism evidence="1">
    <name type="scientific">uncultured Caudovirales phage</name>
    <dbReference type="NCBI Taxonomy" id="2100421"/>
    <lineage>
        <taxon>Viruses</taxon>
        <taxon>Duplodnaviria</taxon>
        <taxon>Heunggongvirae</taxon>
        <taxon>Uroviricota</taxon>
        <taxon>Caudoviricetes</taxon>
        <taxon>Peduoviridae</taxon>
        <taxon>Maltschvirus</taxon>
        <taxon>Maltschvirus maltsch</taxon>
    </lineage>
</organism>
<dbReference type="EMBL" id="LR796260">
    <property type="protein sequence ID" value="CAB4132671.1"/>
    <property type="molecule type" value="Genomic_DNA"/>
</dbReference>
<sequence>MALIYQFPTPIPVTNGNYPQFKFAVFGDNLTSVTTAGYLNSSSIEAGLPLGNADVIMALYSFVPQTNTGSFGIFTVSIAASNGQITLTAWGNPGDVVLPTIANYIAHFTNTSGTLSSNAVNVINAGNIQAGLSGTAGTLASFPATSAKGSLIVAAVANTGNTNTTISNVAMGQASVISIPDPGAATADFVVAPSALVSGNFVKASGTAGLVVDGGAALHAGTTGTYGGGGTSNAFTVTGMASTWIVTASILTQTNAASIVKVVPSTNTLTITFSADPGAGTTVSWIAFTAAI</sequence>
<name>A0A6J5KWN9_9CAUD</name>
<evidence type="ECO:0000313" key="3">
    <source>
        <dbReference type="EMBL" id="CAB4202987.1"/>
    </source>
</evidence>
<dbReference type="EMBL" id="LR797327">
    <property type="protein sequence ID" value="CAB4202987.1"/>
    <property type="molecule type" value="Genomic_DNA"/>
</dbReference>
<protein>
    <submittedName>
        <fullName evidence="1">Uncharacterized protein</fullName>
    </submittedName>
</protein>
<proteinExistence type="predicted"/>
<reference evidence="1" key="1">
    <citation type="submission" date="2020-04" db="EMBL/GenBank/DDBJ databases">
        <authorList>
            <person name="Chiriac C."/>
            <person name="Salcher M."/>
            <person name="Ghai R."/>
            <person name="Kavagutti S V."/>
        </authorList>
    </citation>
    <scope>NUCLEOTIDE SEQUENCE</scope>
</reference>
<accession>A0A6J5KWN9</accession>
<evidence type="ECO:0000313" key="2">
    <source>
        <dbReference type="EMBL" id="CAB4132671.1"/>
    </source>
</evidence>
<gene>
    <name evidence="3" type="ORF">UFOVP1363_55</name>
    <name evidence="4" type="ORF">UFOVP179_29</name>
    <name evidence="2" type="ORF">UFOVP260_50</name>
    <name evidence="1" type="ORF">UFOVP85_12</name>
</gene>
<dbReference type="EMBL" id="LR798228">
    <property type="protein sequence ID" value="CAB5207173.1"/>
    <property type="molecule type" value="Genomic_DNA"/>
</dbReference>
<dbReference type="EMBL" id="LR796198">
    <property type="protein sequence ID" value="CAB4126874.1"/>
    <property type="molecule type" value="Genomic_DNA"/>
</dbReference>